<sequence length="78" mass="9240">MAVIVLLNTSNNMIYMLWGHIARCGFFPSKGPDSHQTLSLSVYLYSNFYVSYRFLFFVSSSNVFKDYWIFTVRRQFLC</sequence>
<gene>
    <name evidence="1" type="ORF">QE382_003921</name>
</gene>
<dbReference type="Proteomes" id="UP001244640">
    <property type="component" value="Unassembled WGS sequence"/>
</dbReference>
<proteinExistence type="predicted"/>
<protein>
    <submittedName>
        <fullName evidence="1">Uncharacterized protein</fullName>
    </submittedName>
</protein>
<name>A0ABU0UAR8_9SPHI</name>
<evidence type="ECO:0000313" key="1">
    <source>
        <dbReference type="EMBL" id="MDQ1151937.1"/>
    </source>
</evidence>
<organism evidence="1 2">
    <name type="scientific">Sphingobacterium zeae</name>
    <dbReference type="NCBI Taxonomy" id="1776859"/>
    <lineage>
        <taxon>Bacteria</taxon>
        <taxon>Pseudomonadati</taxon>
        <taxon>Bacteroidota</taxon>
        <taxon>Sphingobacteriia</taxon>
        <taxon>Sphingobacteriales</taxon>
        <taxon>Sphingobacteriaceae</taxon>
        <taxon>Sphingobacterium</taxon>
    </lineage>
</organism>
<keyword evidence="2" id="KW-1185">Reference proteome</keyword>
<evidence type="ECO:0000313" key="2">
    <source>
        <dbReference type="Proteomes" id="UP001244640"/>
    </source>
</evidence>
<comment type="caution">
    <text evidence="1">The sequence shown here is derived from an EMBL/GenBank/DDBJ whole genome shotgun (WGS) entry which is preliminary data.</text>
</comment>
<dbReference type="EMBL" id="JAUTBA010000001">
    <property type="protein sequence ID" value="MDQ1151937.1"/>
    <property type="molecule type" value="Genomic_DNA"/>
</dbReference>
<reference evidence="1 2" key="1">
    <citation type="submission" date="2023-07" db="EMBL/GenBank/DDBJ databases">
        <title>Functional and genomic diversity of the sorghum phyllosphere microbiome.</title>
        <authorList>
            <person name="Shade A."/>
        </authorList>
    </citation>
    <scope>NUCLEOTIDE SEQUENCE [LARGE SCALE GENOMIC DNA]</scope>
    <source>
        <strain evidence="1 2">SORGH_AS_0892</strain>
    </source>
</reference>
<accession>A0ABU0UAR8</accession>